<accession>A0A515CSH1</accession>
<dbReference type="EMBL" id="CP033893">
    <property type="protein sequence ID" value="QDL31118.1"/>
    <property type="molecule type" value="Genomic_DNA"/>
</dbReference>
<dbReference type="GeneID" id="29902566"/>
<evidence type="ECO:0000313" key="3">
    <source>
        <dbReference type="EMBL" id="QQU56721.1"/>
    </source>
</evidence>
<dbReference type="RefSeq" id="WP_020827818.1">
    <property type="nucleotide sequence ID" value="NZ_CADDTP010000009.1"/>
</dbReference>
<dbReference type="Pfam" id="PF07437">
    <property type="entry name" value="YfaZ"/>
    <property type="match status" value="1"/>
</dbReference>
<keyword evidence="1" id="KW-0732">Signal</keyword>
<sequence length="180" mass="18536">MKKTLVACAASMLFMTGAANALSLSGEAGKHYTNLGFGQDTGTSGLGLTGNWARSDHNGNVGSLGLNFGLPLGPLTATLGGKALYLSPKDGKSGGALALGGGLDWAITRSLSLHGEGYFAPESLTSGVKAYNEASGGLRWTVFRPLSVDVGYRYIQMQGKDGRRDNTLADGPYVGVGLSF</sequence>
<dbReference type="Proteomes" id="UP000317572">
    <property type="component" value="Chromosome"/>
</dbReference>
<organism evidence="2 4">
    <name type="scientific">Serratia liquefaciens</name>
    <dbReference type="NCBI Taxonomy" id="614"/>
    <lineage>
        <taxon>Bacteria</taxon>
        <taxon>Pseudomonadati</taxon>
        <taxon>Pseudomonadota</taxon>
        <taxon>Gammaproteobacteria</taxon>
        <taxon>Enterobacterales</taxon>
        <taxon>Yersiniaceae</taxon>
        <taxon>Serratia</taxon>
    </lineage>
</organism>
<dbReference type="Proteomes" id="UP000595237">
    <property type="component" value="Chromosome"/>
</dbReference>
<proteinExistence type="predicted"/>
<dbReference type="SUPFAM" id="SSF56925">
    <property type="entry name" value="OMPA-like"/>
    <property type="match status" value="1"/>
</dbReference>
<name>A0A379YLJ3_SERLI</name>
<gene>
    <name evidence="2" type="ORF">EGO53_04660</name>
    <name evidence="3" type="ORF">I6I38_06930</name>
</gene>
<keyword evidence="5" id="KW-1185">Reference proteome</keyword>
<reference evidence="3 5" key="2">
    <citation type="submission" date="2021-01" db="EMBL/GenBank/DDBJ databases">
        <title>FDA dAtabase for Regulatory Grade micrObial Sequences (FDA-ARGOS): Supporting development and validation of Infectious Disease Dx tests.</title>
        <authorList>
            <person name="Blissenbach B."/>
            <person name="Krut O."/>
            <person name="Tallon L."/>
            <person name="Sadzewicz L."/>
            <person name="Zhao X."/>
            <person name="Boylan J."/>
            <person name="Ott S."/>
            <person name="Bowen H."/>
            <person name="Vavikolanu K."/>
            <person name="Mehta A."/>
            <person name="Aluvathingal J."/>
            <person name="Nadendla S."/>
            <person name="Yan Y."/>
            <person name="Sichtig H."/>
        </authorList>
    </citation>
    <scope>NUCLEOTIDE SEQUENCE [LARGE SCALE GENOMIC DNA]</scope>
    <source>
        <strain evidence="3 5">FDAARGOS_1081</strain>
    </source>
</reference>
<feature type="chain" id="PRO_5044586589" evidence="1">
    <location>
        <begin position="22"/>
        <end position="180"/>
    </location>
</feature>
<accession>A0A379YLJ3</accession>
<dbReference type="AlphaFoldDB" id="A0A379YLJ3"/>
<evidence type="ECO:0000313" key="4">
    <source>
        <dbReference type="Proteomes" id="UP000317572"/>
    </source>
</evidence>
<feature type="signal peptide" evidence="1">
    <location>
        <begin position="1"/>
        <end position="21"/>
    </location>
</feature>
<evidence type="ECO:0000313" key="5">
    <source>
        <dbReference type="Proteomes" id="UP000595237"/>
    </source>
</evidence>
<dbReference type="EMBL" id="CP068148">
    <property type="protein sequence ID" value="QQU56721.1"/>
    <property type="molecule type" value="Genomic_DNA"/>
</dbReference>
<evidence type="ECO:0000256" key="1">
    <source>
        <dbReference type="SAM" id="SignalP"/>
    </source>
</evidence>
<dbReference type="InterPro" id="IPR009998">
    <property type="entry name" value="YfaZ"/>
</dbReference>
<dbReference type="InterPro" id="IPR011250">
    <property type="entry name" value="OMP/PagP_B-barrel"/>
</dbReference>
<protein>
    <submittedName>
        <fullName evidence="2">Porin</fullName>
    </submittedName>
</protein>
<reference evidence="2 4" key="1">
    <citation type="submission" date="2018-11" db="EMBL/GenBank/DDBJ databases">
        <title>The first complete genome of Serratia liquefaciens isolated from metalophyte plant revel distinctness adaptive mechanisms in an extreme habitat.</title>
        <authorList>
            <person name="Caneschi W.L."/>
            <person name="Sanchez A.B."/>
            <person name="Felestrino E.B."/>
            <person name="Assis R.A.B."/>
            <person name="Lemes C.G.C."/>
            <person name="Cordeiro I.F."/>
            <person name="Fonseca N.P."/>
            <person name="Villa M."/>
            <person name="Vieira I.T."/>
            <person name="Moraes L.A."/>
            <person name="Kamino L.H.Y."/>
            <person name="do Carmo F."/>
            <person name="Garcia C.M."/>
            <person name="Almeida N.F."/>
            <person name="Silva R.S."/>
            <person name="Ferro J.A."/>
            <person name="Ferro M.I.T."/>
            <person name="Varani A.M."/>
            <person name="Ferreira R.M."/>
            <person name="dos Santos V.L."/>
            <person name="Silva U.C."/>
            <person name="Setubal J.C."/>
            <person name="Moreira L.M."/>
        </authorList>
    </citation>
    <scope>NUCLEOTIDE SEQUENCE [LARGE SCALE GENOMIC DNA]</scope>
    <source>
        <strain evidence="2 4">FG3</strain>
    </source>
</reference>
<evidence type="ECO:0000313" key="2">
    <source>
        <dbReference type="EMBL" id="QDL31118.1"/>
    </source>
</evidence>